<dbReference type="GO" id="GO:0003677">
    <property type="term" value="F:DNA binding"/>
    <property type="evidence" value="ECO:0007669"/>
    <property type="project" value="UniProtKB-KW"/>
</dbReference>
<evidence type="ECO:0000256" key="1">
    <source>
        <dbReference type="ARBA" id="ARBA00004123"/>
    </source>
</evidence>
<evidence type="ECO:0000313" key="8">
    <source>
        <dbReference type="EMBL" id="TYI98143.1"/>
    </source>
</evidence>
<keyword evidence="5" id="KW-0539">Nucleus</keyword>
<sequence length="131" mass="15192">MKKVKLAWVINVSFRRIGLKRNRFELLKKIGELSIQCSFKYGVIVYNLENNEPMVWPLPDEFTKNEKPNLKSKLKRREIPNLKTRCSFPRLGWVSRHHMIGVMILMADCFIGGFGVGVTTSEAFHRLLGLD</sequence>
<evidence type="ECO:0000256" key="6">
    <source>
        <dbReference type="SAM" id="Phobius"/>
    </source>
</evidence>
<evidence type="ECO:0000256" key="2">
    <source>
        <dbReference type="ARBA" id="ARBA00023015"/>
    </source>
</evidence>
<dbReference type="AlphaFoldDB" id="A0A5D2W9G7"/>
<keyword evidence="3" id="KW-0238">DNA-binding</keyword>
<comment type="subcellular location">
    <subcellularLocation>
        <location evidence="1">Nucleus</location>
    </subcellularLocation>
</comment>
<dbReference type="EMBL" id="CM017649">
    <property type="protein sequence ID" value="TYI98143.1"/>
    <property type="molecule type" value="Genomic_DNA"/>
</dbReference>
<dbReference type="PROSITE" id="PS50066">
    <property type="entry name" value="MADS_BOX_2"/>
    <property type="match status" value="1"/>
</dbReference>
<keyword evidence="6" id="KW-1133">Transmembrane helix</keyword>
<evidence type="ECO:0000256" key="3">
    <source>
        <dbReference type="ARBA" id="ARBA00023125"/>
    </source>
</evidence>
<dbReference type="GO" id="GO:0005634">
    <property type="term" value="C:nucleus"/>
    <property type="evidence" value="ECO:0007669"/>
    <property type="project" value="UniProtKB-SubCell"/>
</dbReference>
<dbReference type="GO" id="GO:0046983">
    <property type="term" value="F:protein dimerization activity"/>
    <property type="evidence" value="ECO:0007669"/>
    <property type="project" value="InterPro"/>
</dbReference>
<feature type="domain" description="MADS-box" evidence="7">
    <location>
        <begin position="1"/>
        <end position="47"/>
    </location>
</feature>
<organism evidence="8 9">
    <name type="scientific">Gossypium mustelinum</name>
    <name type="common">Cotton</name>
    <name type="synonym">Gossypium caicoense</name>
    <dbReference type="NCBI Taxonomy" id="34275"/>
    <lineage>
        <taxon>Eukaryota</taxon>
        <taxon>Viridiplantae</taxon>
        <taxon>Streptophyta</taxon>
        <taxon>Embryophyta</taxon>
        <taxon>Tracheophyta</taxon>
        <taxon>Spermatophyta</taxon>
        <taxon>Magnoliopsida</taxon>
        <taxon>eudicotyledons</taxon>
        <taxon>Gunneridae</taxon>
        <taxon>Pentapetalae</taxon>
        <taxon>rosids</taxon>
        <taxon>malvids</taxon>
        <taxon>Malvales</taxon>
        <taxon>Malvaceae</taxon>
        <taxon>Malvoideae</taxon>
        <taxon>Gossypium</taxon>
    </lineage>
</organism>
<keyword evidence="2" id="KW-0805">Transcription regulation</keyword>
<gene>
    <name evidence="8" type="ORF">E1A91_D01G192300v1</name>
</gene>
<keyword evidence="6" id="KW-0812">Transmembrane</keyword>
<keyword evidence="9" id="KW-1185">Reference proteome</keyword>
<dbReference type="Proteomes" id="UP000323597">
    <property type="component" value="Chromosome D01"/>
</dbReference>
<dbReference type="InterPro" id="IPR036879">
    <property type="entry name" value="TF_MADSbox_sf"/>
</dbReference>
<keyword evidence="6" id="KW-0472">Membrane</keyword>
<evidence type="ECO:0000256" key="4">
    <source>
        <dbReference type="ARBA" id="ARBA00023163"/>
    </source>
</evidence>
<dbReference type="InterPro" id="IPR002100">
    <property type="entry name" value="TF_MADSbox"/>
</dbReference>
<dbReference type="SUPFAM" id="SSF55455">
    <property type="entry name" value="SRF-like"/>
    <property type="match status" value="1"/>
</dbReference>
<keyword evidence="4" id="KW-0804">Transcription</keyword>
<evidence type="ECO:0000313" key="9">
    <source>
        <dbReference type="Proteomes" id="UP000323597"/>
    </source>
</evidence>
<accession>A0A5D2W9G7</accession>
<reference evidence="8 9" key="1">
    <citation type="submission" date="2019-07" db="EMBL/GenBank/DDBJ databases">
        <title>WGS assembly of Gossypium mustelinum.</title>
        <authorList>
            <person name="Chen Z.J."/>
            <person name="Sreedasyam A."/>
            <person name="Ando A."/>
            <person name="Song Q."/>
            <person name="De L."/>
            <person name="Hulse-Kemp A."/>
            <person name="Ding M."/>
            <person name="Ye W."/>
            <person name="Kirkbride R."/>
            <person name="Jenkins J."/>
            <person name="Plott C."/>
            <person name="Lovell J."/>
            <person name="Lin Y.-M."/>
            <person name="Vaughn R."/>
            <person name="Liu B."/>
            <person name="Li W."/>
            <person name="Simpson S."/>
            <person name="Scheffler B."/>
            <person name="Saski C."/>
            <person name="Grover C."/>
            <person name="Hu G."/>
            <person name="Conover J."/>
            <person name="Carlson J."/>
            <person name="Shu S."/>
            <person name="Boston L."/>
            <person name="Williams M."/>
            <person name="Peterson D."/>
            <person name="Mcgee K."/>
            <person name="Jones D."/>
            <person name="Wendel J."/>
            <person name="Stelly D."/>
            <person name="Grimwood J."/>
            <person name="Schmutz J."/>
        </authorList>
    </citation>
    <scope>NUCLEOTIDE SEQUENCE [LARGE SCALE GENOMIC DNA]</scope>
    <source>
        <strain evidence="8">1408120.09</strain>
    </source>
</reference>
<protein>
    <recommendedName>
        <fullName evidence="7">MADS-box domain-containing protein</fullName>
    </recommendedName>
</protein>
<feature type="transmembrane region" description="Helical" evidence="6">
    <location>
        <begin position="99"/>
        <end position="118"/>
    </location>
</feature>
<evidence type="ECO:0000259" key="7">
    <source>
        <dbReference type="PROSITE" id="PS50066"/>
    </source>
</evidence>
<name>A0A5D2W9G7_GOSMU</name>
<evidence type="ECO:0000256" key="5">
    <source>
        <dbReference type="ARBA" id="ARBA00023242"/>
    </source>
</evidence>
<proteinExistence type="predicted"/>